<feature type="region of interest" description="Disordered" evidence="7">
    <location>
        <begin position="1"/>
        <end position="56"/>
    </location>
</feature>
<accession>A0A218XJY5</accession>
<dbReference type="InterPro" id="IPR016177">
    <property type="entry name" value="DNA-bd_dom_sf"/>
</dbReference>
<dbReference type="OrthoDB" id="1930739at2759"/>
<evidence type="ECO:0000313" key="9">
    <source>
        <dbReference type="EMBL" id="OWM85036.1"/>
    </source>
</evidence>
<reference evidence="11" key="1">
    <citation type="journal article" date="2017" name="Plant J.">
        <title>The pomegranate (Punica granatum L.) genome and the genomics of punicalagin biosynthesis.</title>
        <authorList>
            <person name="Qin G."/>
            <person name="Xu C."/>
            <person name="Ming R."/>
            <person name="Tang H."/>
            <person name="Guyot R."/>
            <person name="Kramer E.M."/>
            <person name="Hu Y."/>
            <person name="Yi X."/>
            <person name="Qi Y."/>
            <person name="Xu X."/>
            <person name="Gao Z."/>
            <person name="Pan H."/>
            <person name="Jian J."/>
            <person name="Tian Y."/>
            <person name="Yue Z."/>
            <person name="Xu Y."/>
        </authorList>
    </citation>
    <scope>NUCLEOTIDE SEQUENCE [LARGE SCALE GENOMIC DNA]</scope>
    <source>
        <strain evidence="11">cv. Dabenzi</strain>
    </source>
</reference>
<dbReference type="InterPro" id="IPR001471">
    <property type="entry name" value="AP2/ERF_dom"/>
</dbReference>
<dbReference type="PANTHER" id="PTHR31190:SF421">
    <property type="entry name" value="ETHYLENE-RESPONSIVE TRANSCRIPTION FACTOR ERF110"/>
    <property type="match status" value="1"/>
</dbReference>
<dbReference type="FunFam" id="3.30.730.10:FF:000001">
    <property type="entry name" value="Ethylene-responsive transcription factor 2"/>
    <property type="match status" value="1"/>
</dbReference>
<evidence type="ECO:0000256" key="5">
    <source>
        <dbReference type="ARBA" id="ARBA00023242"/>
    </source>
</evidence>
<dbReference type="STRING" id="22663.A0A218XJY5"/>
<gene>
    <name evidence="9" type="ORF">CDL15_Pgr027823</name>
    <name evidence="10" type="ORF">CRG98_021536</name>
</gene>
<evidence type="ECO:0000259" key="8">
    <source>
        <dbReference type="PROSITE" id="PS51032"/>
    </source>
</evidence>
<feature type="region of interest" description="Disordered" evidence="7">
    <location>
        <begin position="427"/>
        <end position="463"/>
    </location>
</feature>
<comment type="caution">
    <text evidence="9">The sequence shown here is derived from an EMBL/GenBank/DDBJ whole genome shotgun (WGS) entry which is preliminary data.</text>
</comment>
<keyword evidence="2" id="KW-0805">Transcription regulation</keyword>
<evidence type="ECO:0000313" key="11">
    <source>
        <dbReference type="Proteomes" id="UP000197138"/>
    </source>
</evidence>
<dbReference type="PROSITE" id="PS51032">
    <property type="entry name" value="AP2_ERF"/>
    <property type="match status" value="1"/>
</dbReference>
<proteinExistence type="inferred from homology"/>
<keyword evidence="5" id="KW-0539">Nucleus</keyword>
<feature type="compositionally biased region" description="Low complexity" evidence="7">
    <location>
        <begin position="173"/>
        <end position="187"/>
    </location>
</feature>
<dbReference type="SMART" id="SM00380">
    <property type="entry name" value="AP2"/>
    <property type="match status" value="1"/>
</dbReference>
<evidence type="ECO:0000313" key="12">
    <source>
        <dbReference type="Proteomes" id="UP000233551"/>
    </source>
</evidence>
<keyword evidence="3" id="KW-0238">DNA-binding</keyword>
<sequence>MCCSIKVAGQRRTSSSSDDFPFPSYFPPHESPSGSGQGPDSALPAAQQQPPPQEVGAAAVAFGREAEMSEMVSALRHVVSAGQRGGGGTGWDSAAASDVFGSVLIGTESNSTMFSFASSSPSPSTSHPFSAYSNTGVLGRSYSVPVVGQKRVREDRETSSSVRLIDFGGSRVESPSTVSAAEEATATAPPPASATPTGATTPSTPSGESTSFEESPGGGEQKRKYRGVRQRPWGKWAAEIRDPHKAARVWLGTFDTAEAAARAYDEAALRFRGNRAKLNFPEIVRQNVNAVPQRARPELTAVSSASVVSGPLGLQMAMPQPPVPSSDQYGDYWEYSRLLRGQPSGLLDQMLGSYNTPQQASSIQSPSLYTSPPSWAPPPPQRPPILQEPPPSSMPSSTSFTSFTDSSLSVSFPLLYSGQQLGYFPQQPAGNQSRVGGNSIIGGSNFPESWSTSGQYPPPSTSS</sequence>
<dbReference type="InterPro" id="IPR036955">
    <property type="entry name" value="AP2/ERF_dom_sf"/>
</dbReference>
<reference evidence="9" key="2">
    <citation type="submission" date="2017-06" db="EMBL/GenBank/DDBJ databases">
        <title>The pomegranate genome and the genomics of punicalagin biosynthesis.</title>
        <authorList>
            <person name="Xu C."/>
        </authorList>
    </citation>
    <scope>NUCLEOTIDE SEQUENCE [LARGE SCALE GENOMIC DNA]</scope>
    <source>
        <tissue evidence="9">Fresh leaf</tissue>
    </source>
</reference>
<dbReference type="GO" id="GO:0003700">
    <property type="term" value="F:DNA-binding transcription factor activity"/>
    <property type="evidence" value="ECO:0007669"/>
    <property type="project" value="InterPro"/>
</dbReference>
<organism evidence="9 11">
    <name type="scientific">Punica granatum</name>
    <name type="common">Pomegranate</name>
    <dbReference type="NCBI Taxonomy" id="22663"/>
    <lineage>
        <taxon>Eukaryota</taxon>
        <taxon>Viridiplantae</taxon>
        <taxon>Streptophyta</taxon>
        <taxon>Embryophyta</taxon>
        <taxon>Tracheophyta</taxon>
        <taxon>Spermatophyta</taxon>
        <taxon>Magnoliopsida</taxon>
        <taxon>eudicotyledons</taxon>
        <taxon>Gunneridae</taxon>
        <taxon>Pentapetalae</taxon>
        <taxon>rosids</taxon>
        <taxon>malvids</taxon>
        <taxon>Myrtales</taxon>
        <taxon>Lythraceae</taxon>
        <taxon>Punica</taxon>
    </lineage>
</organism>
<feature type="region of interest" description="Disordered" evidence="7">
    <location>
        <begin position="349"/>
        <end position="400"/>
    </location>
</feature>
<dbReference type="Proteomes" id="UP000197138">
    <property type="component" value="Unassembled WGS sequence"/>
</dbReference>
<dbReference type="PANTHER" id="PTHR31190">
    <property type="entry name" value="DNA-BINDING DOMAIN"/>
    <property type="match status" value="1"/>
</dbReference>
<comment type="subcellular location">
    <subcellularLocation>
        <location evidence="1">Nucleus</location>
    </subcellularLocation>
</comment>
<dbReference type="EMBL" id="MTKT01001287">
    <property type="protein sequence ID" value="OWM85036.1"/>
    <property type="molecule type" value="Genomic_DNA"/>
</dbReference>
<keyword evidence="4" id="KW-0804">Transcription</keyword>
<evidence type="ECO:0000256" key="7">
    <source>
        <dbReference type="SAM" id="MobiDB-lite"/>
    </source>
</evidence>
<dbReference type="GO" id="GO:0003677">
    <property type="term" value="F:DNA binding"/>
    <property type="evidence" value="ECO:0007669"/>
    <property type="project" value="UniProtKB-KW"/>
</dbReference>
<dbReference type="AlphaFoldDB" id="A0A218XJY5"/>
<feature type="domain" description="AP2/ERF" evidence="8">
    <location>
        <begin position="224"/>
        <end position="281"/>
    </location>
</feature>
<evidence type="ECO:0000313" key="10">
    <source>
        <dbReference type="EMBL" id="PKI58043.1"/>
    </source>
</evidence>
<feature type="compositionally biased region" description="Polar residues" evidence="7">
    <location>
        <begin position="446"/>
        <end position="455"/>
    </location>
</feature>
<dbReference type="PRINTS" id="PR00367">
    <property type="entry name" value="ETHRSPELEMNT"/>
</dbReference>
<dbReference type="EMBL" id="PGOL01001446">
    <property type="protein sequence ID" value="PKI58043.1"/>
    <property type="molecule type" value="Genomic_DNA"/>
</dbReference>
<feature type="compositionally biased region" description="Polar residues" evidence="7">
    <location>
        <begin position="352"/>
        <end position="370"/>
    </location>
</feature>
<dbReference type="Gene3D" id="3.30.730.10">
    <property type="entry name" value="AP2/ERF domain"/>
    <property type="match status" value="1"/>
</dbReference>
<feature type="region of interest" description="Disordered" evidence="7">
    <location>
        <begin position="147"/>
        <end position="231"/>
    </location>
</feature>
<evidence type="ECO:0000256" key="2">
    <source>
        <dbReference type="ARBA" id="ARBA00023015"/>
    </source>
</evidence>
<dbReference type="Pfam" id="PF00847">
    <property type="entry name" value="AP2"/>
    <property type="match status" value="1"/>
</dbReference>
<reference evidence="10 12" key="3">
    <citation type="submission" date="2017-11" db="EMBL/GenBank/DDBJ databases">
        <title>De-novo sequencing of pomegranate (Punica granatum L.) genome.</title>
        <authorList>
            <person name="Akparov Z."/>
            <person name="Amiraslanov A."/>
            <person name="Hajiyeva S."/>
            <person name="Abbasov M."/>
            <person name="Kaur K."/>
            <person name="Hamwieh A."/>
            <person name="Solovyev V."/>
            <person name="Salamov A."/>
            <person name="Braich B."/>
            <person name="Kosarev P."/>
            <person name="Mahmoud A."/>
            <person name="Hajiyev E."/>
            <person name="Babayeva S."/>
            <person name="Izzatullayeva V."/>
            <person name="Mammadov A."/>
            <person name="Mammadov A."/>
            <person name="Sharifova S."/>
            <person name="Ojaghi J."/>
            <person name="Eynullazada K."/>
            <person name="Bayramov B."/>
            <person name="Abdulazimova A."/>
            <person name="Shahmuradov I."/>
        </authorList>
    </citation>
    <scope>NUCLEOTIDE SEQUENCE [LARGE SCALE GENOMIC DNA]</scope>
    <source>
        <strain evidence="10">AG2017</strain>
        <strain evidence="12">cv. AG2017</strain>
        <tissue evidence="10">Leaf</tissue>
    </source>
</reference>
<evidence type="ECO:0000256" key="4">
    <source>
        <dbReference type="ARBA" id="ARBA00023163"/>
    </source>
</evidence>
<feature type="compositionally biased region" description="Low complexity" evidence="7">
    <location>
        <begin position="194"/>
        <end position="215"/>
    </location>
</feature>
<name>A0A218XJY5_PUNGR</name>
<evidence type="ECO:0000256" key="6">
    <source>
        <dbReference type="ARBA" id="ARBA00024343"/>
    </source>
</evidence>
<evidence type="ECO:0000256" key="1">
    <source>
        <dbReference type="ARBA" id="ARBA00004123"/>
    </source>
</evidence>
<dbReference type="SUPFAM" id="SSF54171">
    <property type="entry name" value="DNA-binding domain"/>
    <property type="match status" value="1"/>
</dbReference>
<evidence type="ECO:0000256" key="3">
    <source>
        <dbReference type="ARBA" id="ARBA00023125"/>
    </source>
</evidence>
<dbReference type="GO" id="GO:0009873">
    <property type="term" value="P:ethylene-activated signaling pathway"/>
    <property type="evidence" value="ECO:0007669"/>
    <property type="project" value="InterPro"/>
</dbReference>
<keyword evidence="12" id="KW-1185">Reference proteome</keyword>
<feature type="compositionally biased region" description="Low complexity" evidence="7">
    <location>
        <begin position="42"/>
        <end position="56"/>
    </location>
</feature>
<protein>
    <recommendedName>
        <fullName evidence="8">AP2/ERF domain-containing protein</fullName>
    </recommendedName>
</protein>
<dbReference type="GO" id="GO:0005634">
    <property type="term" value="C:nucleus"/>
    <property type="evidence" value="ECO:0007669"/>
    <property type="project" value="UniProtKB-SubCell"/>
</dbReference>
<dbReference type="InterPro" id="IPR044808">
    <property type="entry name" value="ERF_plant"/>
</dbReference>
<feature type="compositionally biased region" description="Low complexity" evidence="7">
    <location>
        <begin position="14"/>
        <end position="23"/>
    </location>
</feature>
<dbReference type="Proteomes" id="UP000233551">
    <property type="component" value="Unassembled WGS sequence"/>
</dbReference>
<dbReference type="CDD" id="cd00018">
    <property type="entry name" value="AP2"/>
    <property type="match status" value="1"/>
</dbReference>
<feature type="compositionally biased region" description="Pro residues" evidence="7">
    <location>
        <begin position="374"/>
        <end position="393"/>
    </location>
</feature>
<comment type="similarity">
    <text evidence="6">Belongs to the AP2/ERF transcription factor family. ERF subfamily.</text>
</comment>
<dbReference type="GeneID" id="116206175"/>